<dbReference type="InterPro" id="IPR036390">
    <property type="entry name" value="WH_DNA-bd_sf"/>
</dbReference>
<sequence length="97" mass="10143">MCVGSNDGGGGERPGARGSSAQTGRYQGEQRTGLVTRTSYPEVPPRVEYALTELGTSLLPTVLALASWSANHHGEIRRHQTGDDNSGPRGAEPVASP</sequence>
<dbReference type="PANTHER" id="PTHR33204">
    <property type="entry name" value="TRANSCRIPTIONAL REGULATOR, MARR FAMILY"/>
    <property type="match status" value="1"/>
</dbReference>
<comment type="caution">
    <text evidence="6">The sequence shown here is derived from an EMBL/GenBank/DDBJ whole genome shotgun (WGS) entry which is preliminary data.</text>
</comment>
<keyword evidence="2" id="KW-0238">DNA-binding</keyword>
<evidence type="ECO:0000256" key="1">
    <source>
        <dbReference type="ARBA" id="ARBA00023015"/>
    </source>
</evidence>
<feature type="region of interest" description="Disordered" evidence="4">
    <location>
        <begin position="1"/>
        <end position="40"/>
    </location>
</feature>
<dbReference type="InterPro" id="IPR002577">
    <property type="entry name" value="HTH_HxlR"/>
</dbReference>
<evidence type="ECO:0000313" key="7">
    <source>
        <dbReference type="Proteomes" id="UP001501570"/>
    </source>
</evidence>
<evidence type="ECO:0000313" key="6">
    <source>
        <dbReference type="EMBL" id="GAA5190453.1"/>
    </source>
</evidence>
<organism evidence="6 7">
    <name type="scientific">Rugosimonospora acidiphila</name>
    <dbReference type="NCBI Taxonomy" id="556531"/>
    <lineage>
        <taxon>Bacteria</taxon>
        <taxon>Bacillati</taxon>
        <taxon>Actinomycetota</taxon>
        <taxon>Actinomycetes</taxon>
        <taxon>Micromonosporales</taxon>
        <taxon>Micromonosporaceae</taxon>
        <taxon>Rugosimonospora</taxon>
    </lineage>
</organism>
<dbReference type="Proteomes" id="UP001501570">
    <property type="component" value="Unassembled WGS sequence"/>
</dbReference>
<proteinExistence type="predicted"/>
<dbReference type="PROSITE" id="PS51118">
    <property type="entry name" value="HTH_HXLR"/>
    <property type="match status" value="1"/>
</dbReference>
<dbReference type="Gene3D" id="1.10.10.10">
    <property type="entry name" value="Winged helix-like DNA-binding domain superfamily/Winged helix DNA-binding domain"/>
    <property type="match status" value="1"/>
</dbReference>
<dbReference type="EMBL" id="BAABJQ010000014">
    <property type="protein sequence ID" value="GAA5190453.1"/>
    <property type="molecule type" value="Genomic_DNA"/>
</dbReference>
<feature type="compositionally biased region" description="Gly residues" evidence="4">
    <location>
        <begin position="1"/>
        <end position="13"/>
    </location>
</feature>
<dbReference type="SUPFAM" id="SSF46785">
    <property type="entry name" value="Winged helix' DNA-binding domain"/>
    <property type="match status" value="1"/>
</dbReference>
<name>A0ABP9S248_9ACTN</name>
<evidence type="ECO:0000256" key="2">
    <source>
        <dbReference type="ARBA" id="ARBA00023125"/>
    </source>
</evidence>
<feature type="compositionally biased region" description="Polar residues" evidence="4">
    <location>
        <begin position="22"/>
        <end position="39"/>
    </location>
</feature>
<gene>
    <name evidence="6" type="ORF">GCM10023322_45610</name>
</gene>
<reference evidence="7" key="1">
    <citation type="journal article" date="2019" name="Int. J. Syst. Evol. Microbiol.">
        <title>The Global Catalogue of Microorganisms (GCM) 10K type strain sequencing project: providing services to taxonomists for standard genome sequencing and annotation.</title>
        <authorList>
            <consortium name="The Broad Institute Genomics Platform"/>
            <consortium name="The Broad Institute Genome Sequencing Center for Infectious Disease"/>
            <person name="Wu L."/>
            <person name="Ma J."/>
        </authorList>
    </citation>
    <scope>NUCLEOTIDE SEQUENCE [LARGE SCALE GENOMIC DNA]</scope>
    <source>
        <strain evidence="7">JCM 18304</strain>
    </source>
</reference>
<dbReference type="InterPro" id="IPR036388">
    <property type="entry name" value="WH-like_DNA-bd_sf"/>
</dbReference>
<evidence type="ECO:0000256" key="3">
    <source>
        <dbReference type="ARBA" id="ARBA00023163"/>
    </source>
</evidence>
<dbReference type="Pfam" id="PF01638">
    <property type="entry name" value="HxlR"/>
    <property type="match status" value="1"/>
</dbReference>
<feature type="region of interest" description="Disordered" evidence="4">
    <location>
        <begin position="72"/>
        <end position="97"/>
    </location>
</feature>
<keyword evidence="3" id="KW-0804">Transcription</keyword>
<dbReference type="PANTHER" id="PTHR33204:SF39">
    <property type="entry name" value="TRANSCRIPTIONAL REGULATORY PROTEIN"/>
    <property type="match status" value="1"/>
</dbReference>
<protein>
    <recommendedName>
        <fullName evidence="5">HTH hxlR-type domain-containing protein</fullName>
    </recommendedName>
</protein>
<evidence type="ECO:0000259" key="5">
    <source>
        <dbReference type="PROSITE" id="PS51118"/>
    </source>
</evidence>
<feature type="compositionally biased region" description="Basic and acidic residues" evidence="4">
    <location>
        <begin position="72"/>
        <end position="82"/>
    </location>
</feature>
<keyword evidence="7" id="KW-1185">Reference proteome</keyword>
<evidence type="ECO:0000256" key="4">
    <source>
        <dbReference type="SAM" id="MobiDB-lite"/>
    </source>
</evidence>
<feature type="domain" description="HTH hxlR-type" evidence="5">
    <location>
        <begin position="1"/>
        <end position="77"/>
    </location>
</feature>
<accession>A0ABP9S248</accession>
<keyword evidence="1" id="KW-0805">Transcription regulation</keyword>
<dbReference type="RefSeq" id="WP_345632647.1">
    <property type="nucleotide sequence ID" value="NZ_BAABJQ010000014.1"/>
</dbReference>